<evidence type="ECO:0000259" key="19">
    <source>
        <dbReference type="Pfam" id="PF05199"/>
    </source>
</evidence>
<keyword evidence="3" id="KW-0153">Cholesterol metabolism</keyword>
<sequence length="1326" mass="146447">MASNNENVKPSVSFATGLDVPNGSNGLKSRPLYQGSDSGLGSSVGSLNSDGSINNGGHSPPLNRSHRIKSFGPHRTEASGPRSKAHANIRTYSDDPDIKQFPRLSRPVELLQNKAYDCVVIGSGYGGGVAASRMARAGQSVCLLERGQERWPGEYPSGFIDAVKQMHVSGDFAPGILKGAMVEGGDPTGLYHLIVGKGQNAFVGNGLGGTSLLNANIFLEADNKTMAMDCWPEELQKPNALDEYYKLAAKVLEPVPYPKDWPELPKLTTLEKQAYALGWEGNFYRPPQTTRFVGGPNSTGVEMYPSALTGMDSTGLNDGSKSSTLVNYLSDAWNWGAEMFCECEVRYIKKHPDGEGYLVFFAWHGSKRGAFRDNLYEDLMWVHAKKAVFMGAGSIGTTEILLRSKKLGLSMSDKVGINMSGNGDMLAFGYNTDEEVNAIGRSYPSSYRPVGPTITGVIDCRQNHENALDGFVIEEGAIPKALAPLFQTMLEMMPGNQYPKGETLLAKFKHMLAQQGSRFLGPYYKEGSIERTQVYLIMSHDSNQAILTLKDDKPVLEFAGVGKSEHVQYLNGILRDATEAVGGTFVQSPFYAALGQQEITVHPIGGACMSSDGTGAHGVTNHFGEVFTGNSEETHPGLIVMDGAVIPTALGVNPFATITALAERSVEHAAASAYINADIDLETRNHCLDLFGEPGQYDKKIDSVTIQRSMTLRTEAAINVVERTKANKVNGFGFSEVMSGYIHCGNGIEGDMISDYQTAAKTARGLCEQARFFLSVHAWDTGAIVNRADHPAMLTGTFTCAGLPGSPFMVQRGDFHLFKAYDRAPGTKNLTYDFDMKSVNDEEYHFHGYKIVDSSCALSPMRFWTATSTLYVTISEKGTGKHLGRGMMHIQPSDFLSEIFTLQPSGKNFMARLFSTASFMGYFAKQSMGLFLAPFTWQQYPAVSYTGYINDTSPDESIRIVARDGVKTLLHVWEPRNPSLETKSILFIPGASVDQQIFALPTIEVNAVNYFTRAGYRVYVSVHRICHLMIAENNWTTFDSRHDIRACLEWIRNQPGPEQYKPIYTVSHCMGSVAYSCGLLDGTIPAEWVSGISCSQVFMNPIWATLNLFKALAGPVPFDKLYNFFGGKWFSCSSSKDDSYFQQLVNQVLRFYPDSRSEICNNVSCHRCSLIFGRLWNHRNLNEATHRQINRFFGGVNMTLLHLLMQMGVRGYVTGNGPLFRDLTTNENVARLKGIPIMLFSGSDNKVLNPESTDKTYSILRDTFGPDKYERHVIQGYGHLDCWMGREAYKDIYPLVREQADKVTRGSSYKIGRRGGMKCQYQRRKM</sequence>
<evidence type="ECO:0000256" key="15">
    <source>
        <dbReference type="ARBA" id="ARBA00049778"/>
    </source>
</evidence>
<dbReference type="Pfam" id="PF05199">
    <property type="entry name" value="GMC_oxred_C"/>
    <property type="match status" value="1"/>
</dbReference>
<evidence type="ECO:0000256" key="3">
    <source>
        <dbReference type="ARBA" id="ARBA00022548"/>
    </source>
</evidence>
<evidence type="ECO:0000313" key="21">
    <source>
        <dbReference type="Proteomes" id="UP000785200"/>
    </source>
</evidence>
<keyword evidence="6" id="KW-0560">Oxidoreductase</keyword>
<evidence type="ECO:0000256" key="9">
    <source>
        <dbReference type="ARBA" id="ARBA00023221"/>
    </source>
</evidence>
<evidence type="ECO:0000256" key="16">
    <source>
        <dbReference type="SAM" id="MobiDB-lite"/>
    </source>
</evidence>
<keyword evidence="9" id="KW-0753">Steroid metabolism</keyword>
<dbReference type="SUPFAM" id="SSF53474">
    <property type="entry name" value="alpha/beta-Hydrolases"/>
    <property type="match status" value="1"/>
</dbReference>
<dbReference type="PANTHER" id="PTHR47470:SF1">
    <property type="entry name" value="FAD-DEPENDENT OXIDOREDUCTASE 2 FAD BINDING DOMAIN-CONTAINING PROTEIN"/>
    <property type="match status" value="1"/>
</dbReference>
<protein>
    <recommendedName>
        <fullName evidence="14">Cholesterol oxidase</fullName>
        <ecNumber evidence="13">1.1.3.6</ecNumber>
        <ecNumber evidence="11">5.3.3.1</ecNumber>
    </recommendedName>
    <alternativeName>
        <fullName evidence="15">Cholesterol isomerase</fullName>
    </alternativeName>
</protein>
<dbReference type="Pfam" id="PF00732">
    <property type="entry name" value="GMC_oxred_N"/>
    <property type="match status" value="1"/>
</dbReference>
<feature type="compositionally biased region" description="Low complexity" evidence="16">
    <location>
        <begin position="35"/>
        <end position="52"/>
    </location>
</feature>
<dbReference type="OrthoDB" id="9974421at2759"/>
<dbReference type="InterPro" id="IPR029058">
    <property type="entry name" value="AB_hydrolase_fold"/>
</dbReference>
<keyword evidence="7" id="KW-0443">Lipid metabolism</keyword>
<dbReference type="Gene3D" id="3.50.50.60">
    <property type="entry name" value="FAD/NAD(P)-binding domain"/>
    <property type="match status" value="3"/>
</dbReference>
<evidence type="ECO:0000256" key="14">
    <source>
        <dbReference type="ARBA" id="ARBA00049744"/>
    </source>
</evidence>
<evidence type="ECO:0000259" key="18">
    <source>
        <dbReference type="Pfam" id="PF00890"/>
    </source>
</evidence>
<feature type="domain" description="Glucose-methanol-choline oxidoreductase C-terminal" evidence="19">
    <location>
        <begin position="600"/>
        <end position="662"/>
    </location>
</feature>
<accession>A0A9P6VIB1</accession>
<dbReference type="Gene3D" id="3.40.50.1820">
    <property type="entry name" value="alpha/beta hydrolase"/>
    <property type="match status" value="1"/>
</dbReference>
<comment type="pathway">
    <text evidence="12">Steroid metabolism; cholesterol degradation.</text>
</comment>
<dbReference type="InterPro" id="IPR052542">
    <property type="entry name" value="Cholesterol_Oxidase"/>
</dbReference>
<evidence type="ECO:0000256" key="10">
    <source>
        <dbReference type="ARBA" id="ARBA00023235"/>
    </source>
</evidence>
<dbReference type="EC" id="1.1.3.6" evidence="13"/>
<name>A0A9P6VIB1_9HELO</name>
<dbReference type="GO" id="GO:0050660">
    <property type="term" value="F:flavin adenine dinucleotide binding"/>
    <property type="evidence" value="ECO:0007669"/>
    <property type="project" value="InterPro"/>
</dbReference>
<dbReference type="InterPro" id="IPR007867">
    <property type="entry name" value="GMC_OxRtase_C"/>
</dbReference>
<evidence type="ECO:0000256" key="12">
    <source>
        <dbReference type="ARBA" id="ARBA00049645"/>
    </source>
</evidence>
<dbReference type="SUPFAM" id="SSF51905">
    <property type="entry name" value="FAD/NAD(P)-binding domain"/>
    <property type="match status" value="1"/>
</dbReference>
<evidence type="ECO:0000256" key="2">
    <source>
        <dbReference type="ARBA" id="ARBA00010790"/>
    </source>
</evidence>
<dbReference type="GO" id="GO:0016995">
    <property type="term" value="F:cholesterol oxidase activity"/>
    <property type="evidence" value="ECO:0007669"/>
    <property type="project" value="UniProtKB-EC"/>
</dbReference>
<evidence type="ECO:0000256" key="13">
    <source>
        <dbReference type="ARBA" id="ARBA00049723"/>
    </source>
</evidence>
<proteinExistence type="inferred from homology"/>
<evidence type="ECO:0000256" key="8">
    <source>
        <dbReference type="ARBA" id="ARBA00023166"/>
    </source>
</evidence>
<feature type="domain" description="FAD-dependent oxidoreductase 2 FAD-binding" evidence="18">
    <location>
        <begin position="117"/>
        <end position="165"/>
    </location>
</feature>
<evidence type="ECO:0000256" key="4">
    <source>
        <dbReference type="ARBA" id="ARBA00022630"/>
    </source>
</evidence>
<keyword evidence="4" id="KW-0285">Flavoprotein</keyword>
<keyword evidence="5" id="KW-0274">FAD</keyword>
<gene>
    <name evidence="20" type="ORF">D0Z07_5510</name>
</gene>
<evidence type="ECO:0000256" key="6">
    <source>
        <dbReference type="ARBA" id="ARBA00023002"/>
    </source>
</evidence>
<evidence type="ECO:0000256" key="11">
    <source>
        <dbReference type="ARBA" id="ARBA00038856"/>
    </source>
</evidence>
<keyword evidence="8" id="KW-1207">Sterol metabolism</keyword>
<dbReference type="GO" id="GO:0004769">
    <property type="term" value="F:steroid Delta-isomerase activity"/>
    <property type="evidence" value="ECO:0007669"/>
    <property type="project" value="UniProtKB-EC"/>
</dbReference>
<evidence type="ECO:0000256" key="5">
    <source>
        <dbReference type="ARBA" id="ARBA00022827"/>
    </source>
</evidence>
<dbReference type="InterPro" id="IPR036188">
    <property type="entry name" value="FAD/NAD-bd_sf"/>
</dbReference>
<organism evidence="20 21">
    <name type="scientific">Hyphodiscus hymeniophilus</name>
    <dbReference type="NCBI Taxonomy" id="353542"/>
    <lineage>
        <taxon>Eukaryota</taxon>
        <taxon>Fungi</taxon>
        <taxon>Dikarya</taxon>
        <taxon>Ascomycota</taxon>
        <taxon>Pezizomycotina</taxon>
        <taxon>Leotiomycetes</taxon>
        <taxon>Helotiales</taxon>
        <taxon>Hyphodiscaceae</taxon>
        <taxon>Hyphodiscus</taxon>
    </lineage>
</organism>
<evidence type="ECO:0000313" key="20">
    <source>
        <dbReference type="EMBL" id="KAG0648232.1"/>
    </source>
</evidence>
<comment type="caution">
    <text evidence="20">The sequence shown here is derived from an EMBL/GenBank/DDBJ whole genome shotgun (WGS) entry which is preliminary data.</text>
</comment>
<dbReference type="Pfam" id="PF00890">
    <property type="entry name" value="FAD_binding_2"/>
    <property type="match status" value="1"/>
</dbReference>
<dbReference type="PANTHER" id="PTHR47470">
    <property type="entry name" value="CHOLESTEROL OXIDASE"/>
    <property type="match status" value="1"/>
</dbReference>
<comment type="similarity">
    <text evidence="2">Belongs to the GMC oxidoreductase family.</text>
</comment>
<reference evidence="20" key="1">
    <citation type="submission" date="2019-07" db="EMBL/GenBank/DDBJ databases">
        <title>Hyphodiscus hymeniophilus genome sequencing and assembly.</title>
        <authorList>
            <person name="Kramer G."/>
            <person name="Nodwell J."/>
        </authorList>
    </citation>
    <scope>NUCLEOTIDE SEQUENCE</scope>
    <source>
        <strain evidence="20">ATCC 34498</strain>
    </source>
</reference>
<dbReference type="InterPro" id="IPR000172">
    <property type="entry name" value="GMC_OxRdtase_N"/>
</dbReference>
<feature type="compositionally biased region" description="Polar residues" evidence="16">
    <location>
        <begin position="1"/>
        <end position="14"/>
    </location>
</feature>
<evidence type="ECO:0000256" key="1">
    <source>
        <dbReference type="ARBA" id="ARBA00001974"/>
    </source>
</evidence>
<evidence type="ECO:0000256" key="7">
    <source>
        <dbReference type="ARBA" id="ARBA00023098"/>
    </source>
</evidence>
<evidence type="ECO:0000259" key="17">
    <source>
        <dbReference type="Pfam" id="PF00732"/>
    </source>
</evidence>
<keyword evidence="10 20" id="KW-0413">Isomerase</keyword>
<feature type="region of interest" description="Disordered" evidence="16">
    <location>
        <begin position="1"/>
        <end position="98"/>
    </location>
</feature>
<comment type="cofactor">
    <cofactor evidence="1">
        <name>FAD</name>
        <dbReference type="ChEBI" id="CHEBI:57692"/>
    </cofactor>
</comment>
<feature type="domain" description="Glucose-methanol-choline oxidoreductase N-terminal" evidence="17">
    <location>
        <begin position="191"/>
        <end position="419"/>
    </location>
</feature>
<dbReference type="Proteomes" id="UP000785200">
    <property type="component" value="Unassembled WGS sequence"/>
</dbReference>
<dbReference type="GO" id="GO:0008203">
    <property type="term" value="P:cholesterol metabolic process"/>
    <property type="evidence" value="ECO:0007669"/>
    <property type="project" value="UniProtKB-KW"/>
</dbReference>
<keyword evidence="21" id="KW-1185">Reference proteome</keyword>
<dbReference type="InterPro" id="IPR003953">
    <property type="entry name" value="FAD-dep_OxRdtase_2_FAD-bd"/>
</dbReference>
<dbReference type="EC" id="5.3.3.1" evidence="11"/>
<dbReference type="EMBL" id="VNKQ01000010">
    <property type="protein sequence ID" value="KAG0648232.1"/>
    <property type="molecule type" value="Genomic_DNA"/>
</dbReference>